<evidence type="ECO:0000313" key="5">
    <source>
        <dbReference type="Proteomes" id="UP001281761"/>
    </source>
</evidence>
<evidence type="ECO:0000259" key="3">
    <source>
        <dbReference type="PROSITE" id="PS50011"/>
    </source>
</evidence>
<feature type="region of interest" description="Disordered" evidence="2">
    <location>
        <begin position="295"/>
        <end position="314"/>
    </location>
</feature>
<dbReference type="GO" id="GO:0016301">
    <property type="term" value="F:kinase activity"/>
    <property type="evidence" value="ECO:0007669"/>
    <property type="project" value="UniProtKB-KW"/>
</dbReference>
<keyword evidence="5" id="KW-1185">Reference proteome</keyword>
<dbReference type="InterPro" id="IPR000719">
    <property type="entry name" value="Prot_kinase_dom"/>
</dbReference>
<dbReference type="PROSITE" id="PS50011">
    <property type="entry name" value="PROTEIN_KINASE_DOM"/>
    <property type="match status" value="1"/>
</dbReference>
<accession>A0ABQ9WYG5</accession>
<keyword evidence="4" id="KW-0418">Kinase</keyword>
<comment type="caution">
    <text evidence="4">The sequence shown here is derived from an EMBL/GenBank/DDBJ whole genome shotgun (WGS) entry which is preliminary data.</text>
</comment>
<dbReference type="Proteomes" id="UP001281761">
    <property type="component" value="Unassembled WGS sequence"/>
</dbReference>
<reference evidence="4 5" key="1">
    <citation type="journal article" date="2022" name="bioRxiv">
        <title>Genomics of Preaxostyla Flagellates Illuminates Evolutionary Transitions and the Path Towards Mitochondrial Loss.</title>
        <authorList>
            <person name="Novak L.V.F."/>
            <person name="Treitli S.C."/>
            <person name="Pyrih J."/>
            <person name="Halakuc P."/>
            <person name="Pipaliya S.V."/>
            <person name="Vacek V."/>
            <person name="Brzon O."/>
            <person name="Soukal P."/>
            <person name="Eme L."/>
            <person name="Dacks J.B."/>
            <person name="Karnkowska A."/>
            <person name="Elias M."/>
            <person name="Hampl V."/>
        </authorList>
    </citation>
    <scope>NUCLEOTIDE SEQUENCE [LARGE SCALE GENOMIC DNA]</scope>
    <source>
        <strain evidence="4">NAU3</strain>
        <tissue evidence="4">Gut</tissue>
    </source>
</reference>
<feature type="domain" description="Protein kinase" evidence="3">
    <location>
        <begin position="13"/>
        <end position="278"/>
    </location>
</feature>
<keyword evidence="1" id="KW-0067">ATP-binding</keyword>
<protein>
    <submittedName>
        <fullName evidence="4">CBL-interacting serine/threonine-protein kinase 9</fullName>
    </submittedName>
</protein>
<feature type="binding site" evidence="1">
    <location>
        <position position="42"/>
    </location>
    <ligand>
        <name>ATP</name>
        <dbReference type="ChEBI" id="CHEBI:30616"/>
    </ligand>
</feature>
<dbReference type="SUPFAM" id="SSF56112">
    <property type="entry name" value="Protein kinase-like (PK-like)"/>
    <property type="match status" value="1"/>
</dbReference>
<dbReference type="PROSITE" id="PS00107">
    <property type="entry name" value="PROTEIN_KINASE_ATP"/>
    <property type="match status" value="1"/>
</dbReference>
<feature type="compositionally biased region" description="Basic and acidic residues" evidence="2">
    <location>
        <begin position="302"/>
        <end position="314"/>
    </location>
</feature>
<evidence type="ECO:0000256" key="2">
    <source>
        <dbReference type="SAM" id="MobiDB-lite"/>
    </source>
</evidence>
<dbReference type="CDD" id="cd00180">
    <property type="entry name" value="PKc"/>
    <property type="match status" value="1"/>
</dbReference>
<sequence length="982" mass="111180">MTAKGNPFLPPGYKFIRTLGQGRFGSVHEVSKETSDEHFAMKILSCLSESDFEKNEHEISKLSKNQHRNVVGFVEVIEGANLHFVVLELCDHSLHDEITENEKLGVKMDVVRVYRVMRDVLDGIAFLHSRGEIYGDLKGPNVLIGKDGIAKLGDFGGVAGTGTMKTSNSAECGTMQFWAPEFFKQTGKTGSQIGSAAGDMWAFGQLLLEMLTSRWWIVGENAVEIQQSVLGFDVGEICVSAGIVGDLQILPSLLLSQNPSERISSAELVRTNRLQSVLGPETPLSRFVTQELKTTRQQLQNEQRERTEERSEAQRALIREREELSNAQEEIRKLKEAAGEQRDRSSWVLSHVFHELHIRHSPNPLSDPYHIFFNRALLFFHTLITASPNEGADLTQFGHLLSIIRDHETDPSMSCETLGSALFYLGEYHSETLTIITSQLYLNFIFECQQHVNKDGAKIEISDTAQEILMKPFLAPLNQAKWDESQDGKSVRPVHYDEVAHQLVKPLLSTFISTMSSVDENQSPFVGVDKLLDTITELLIDEMEMSDAYSIIYISSRLISENKIDLFVIRDLTEVLMTCISHPTDSPSILSIPPELIQILQYHPSDRIDSASVISTRTSILRLLLLLLNSLDEDTLPLRSSLVSFFTSDRIHSLLPKHYSFRDVPGPEKLSATMLLLSFFSHLINVLLLLLHYNPSFADHIPFSSIERSLNVNISCGSDKDSLLTLAHHLLEVLLSCSSHSTFLAILDDFNDDSPFARNQIWESSTALFAGGEPNENAEAPSTRSPHVERTRRTVLRIEPHTNLVTRAFNRRIQNDTESPPLLSLLFTNSSQQEVIHRRQHILTTAFSTESLSPEQVVMEPFFSDVLTLFGHIETLFNDTEQRRSLLLSDYLFNRLFDLFNWLTTDYFSFDINLVALSKIQFFLSCLSFVNIDDSYVSSALIRFTTTTLNIFHQRRNIQPYHIMPPLQPDEMYRRPEMFLPG</sequence>
<gene>
    <name evidence="4" type="ORF">BLNAU_20508</name>
</gene>
<dbReference type="PANTHER" id="PTHR24348">
    <property type="entry name" value="SERINE/THREONINE-PROTEIN KINASE UNC-51-RELATED"/>
    <property type="match status" value="1"/>
</dbReference>
<dbReference type="InterPro" id="IPR045269">
    <property type="entry name" value="Atg1-like"/>
</dbReference>
<name>A0ABQ9WYG5_9EUKA</name>
<dbReference type="InterPro" id="IPR017441">
    <property type="entry name" value="Protein_kinase_ATP_BS"/>
</dbReference>
<evidence type="ECO:0000256" key="1">
    <source>
        <dbReference type="PROSITE-ProRule" id="PRU10141"/>
    </source>
</evidence>
<evidence type="ECO:0000313" key="4">
    <source>
        <dbReference type="EMBL" id="KAK2944554.1"/>
    </source>
</evidence>
<dbReference type="InterPro" id="IPR011009">
    <property type="entry name" value="Kinase-like_dom_sf"/>
</dbReference>
<keyword evidence="1" id="KW-0547">Nucleotide-binding</keyword>
<proteinExistence type="predicted"/>
<dbReference type="Pfam" id="PF00069">
    <property type="entry name" value="Pkinase"/>
    <property type="match status" value="1"/>
</dbReference>
<organism evidence="4 5">
    <name type="scientific">Blattamonas nauphoetae</name>
    <dbReference type="NCBI Taxonomy" id="2049346"/>
    <lineage>
        <taxon>Eukaryota</taxon>
        <taxon>Metamonada</taxon>
        <taxon>Preaxostyla</taxon>
        <taxon>Oxymonadida</taxon>
        <taxon>Blattamonas</taxon>
    </lineage>
</organism>
<dbReference type="SMART" id="SM00220">
    <property type="entry name" value="S_TKc"/>
    <property type="match status" value="1"/>
</dbReference>
<keyword evidence="4" id="KW-0808">Transferase</keyword>
<dbReference type="EMBL" id="JARBJD010000293">
    <property type="protein sequence ID" value="KAK2944554.1"/>
    <property type="molecule type" value="Genomic_DNA"/>
</dbReference>
<dbReference type="Gene3D" id="1.10.510.10">
    <property type="entry name" value="Transferase(Phosphotransferase) domain 1"/>
    <property type="match status" value="1"/>
</dbReference>